<dbReference type="Proteomes" id="UP000789342">
    <property type="component" value="Unassembled WGS sequence"/>
</dbReference>
<name>A0A9N8YPF7_9GLOM</name>
<feature type="region of interest" description="Disordered" evidence="1">
    <location>
        <begin position="1"/>
        <end position="22"/>
    </location>
</feature>
<keyword evidence="3" id="KW-1185">Reference proteome</keyword>
<protein>
    <submittedName>
        <fullName evidence="2">8199_t:CDS:1</fullName>
    </submittedName>
</protein>
<proteinExistence type="predicted"/>
<feature type="compositionally biased region" description="Polar residues" evidence="1">
    <location>
        <begin position="1"/>
        <end position="10"/>
    </location>
</feature>
<comment type="caution">
    <text evidence="2">The sequence shown here is derived from an EMBL/GenBank/DDBJ whole genome shotgun (WGS) entry which is preliminary data.</text>
</comment>
<dbReference type="AlphaFoldDB" id="A0A9N8YPF7"/>
<sequence length="39" mass="4299">MTAYSFLTVSPSPPFPNSRTTPSLSLTSEGEYLFPQYAI</sequence>
<dbReference type="EMBL" id="CAJVPV010000231">
    <property type="protein sequence ID" value="CAG8447654.1"/>
    <property type="molecule type" value="Genomic_DNA"/>
</dbReference>
<organism evidence="2 3">
    <name type="scientific">Acaulospora morrowiae</name>
    <dbReference type="NCBI Taxonomy" id="94023"/>
    <lineage>
        <taxon>Eukaryota</taxon>
        <taxon>Fungi</taxon>
        <taxon>Fungi incertae sedis</taxon>
        <taxon>Mucoromycota</taxon>
        <taxon>Glomeromycotina</taxon>
        <taxon>Glomeromycetes</taxon>
        <taxon>Diversisporales</taxon>
        <taxon>Acaulosporaceae</taxon>
        <taxon>Acaulospora</taxon>
    </lineage>
</organism>
<evidence type="ECO:0000313" key="3">
    <source>
        <dbReference type="Proteomes" id="UP000789342"/>
    </source>
</evidence>
<reference evidence="2" key="1">
    <citation type="submission" date="2021-06" db="EMBL/GenBank/DDBJ databases">
        <authorList>
            <person name="Kallberg Y."/>
            <person name="Tangrot J."/>
            <person name="Rosling A."/>
        </authorList>
    </citation>
    <scope>NUCLEOTIDE SEQUENCE</scope>
    <source>
        <strain evidence="2">CL551</strain>
    </source>
</reference>
<gene>
    <name evidence="2" type="ORF">AMORRO_LOCUS718</name>
</gene>
<accession>A0A9N8YPF7</accession>
<evidence type="ECO:0000313" key="2">
    <source>
        <dbReference type="EMBL" id="CAG8447654.1"/>
    </source>
</evidence>
<evidence type="ECO:0000256" key="1">
    <source>
        <dbReference type="SAM" id="MobiDB-lite"/>
    </source>
</evidence>